<feature type="region of interest" description="Disordered" evidence="10">
    <location>
        <begin position="43"/>
        <end position="87"/>
    </location>
</feature>
<dbReference type="NCBIfam" id="NF001854">
    <property type="entry name" value="PRK00575.1"/>
    <property type="match status" value="1"/>
</dbReference>
<dbReference type="GO" id="GO:0043953">
    <property type="term" value="P:protein transport by the Tat complex"/>
    <property type="evidence" value="ECO:0007669"/>
    <property type="project" value="UniProtKB-UniRule"/>
</dbReference>
<keyword evidence="3 9" id="KW-1003">Cell membrane</keyword>
<evidence type="ECO:0000256" key="3">
    <source>
        <dbReference type="ARBA" id="ARBA00022475"/>
    </source>
</evidence>
<proteinExistence type="inferred from homology"/>
<dbReference type="EMBL" id="FNBE01000017">
    <property type="protein sequence ID" value="SDG98866.1"/>
    <property type="molecule type" value="Genomic_DNA"/>
</dbReference>
<dbReference type="GO" id="GO:0008320">
    <property type="term" value="F:protein transmembrane transporter activity"/>
    <property type="evidence" value="ECO:0007669"/>
    <property type="project" value="UniProtKB-UniRule"/>
</dbReference>
<evidence type="ECO:0000313" key="11">
    <source>
        <dbReference type="EMBL" id="SDG98866.1"/>
    </source>
</evidence>
<dbReference type="InterPro" id="IPR003369">
    <property type="entry name" value="TatA/B/E"/>
</dbReference>
<dbReference type="Pfam" id="PF02416">
    <property type="entry name" value="TatA_B_E"/>
    <property type="match status" value="1"/>
</dbReference>
<evidence type="ECO:0000256" key="9">
    <source>
        <dbReference type="HAMAP-Rule" id="MF_00236"/>
    </source>
</evidence>
<keyword evidence="8 9" id="KW-0472">Membrane</keyword>
<dbReference type="RefSeq" id="WP_093088846.1">
    <property type="nucleotide sequence ID" value="NZ_FNBE01000017.1"/>
</dbReference>
<dbReference type="PANTHER" id="PTHR42982">
    <property type="entry name" value="SEC-INDEPENDENT PROTEIN TRANSLOCASE PROTEIN TATA"/>
    <property type="match status" value="1"/>
</dbReference>
<comment type="function">
    <text evidence="9">Part of the twin-arginine translocation (Tat) system that transports large folded proteins containing a characteristic twin-arginine motif in their signal peptide across membranes. TatA could form the protein-conducting channel of the Tat system.</text>
</comment>
<dbReference type="HAMAP" id="MF_00236">
    <property type="entry name" value="TatA_E"/>
    <property type="match status" value="1"/>
</dbReference>
<name>A0A1G7YRJ8_PSEOR</name>
<evidence type="ECO:0000256" key="7">
    <source>
        <dbReference type="ARBA" id="ARBA00023010"/>
    </source>
</evidence>
<evidence type="ECO:0000256" key="8">
    <source>
        <dbReference type="ARBA" id="ARBA00023136"/>
    </source>
</evidence>
<dbReference type="AlphaFoldDB" id="A0A1G7YRJ8"/>
<keyword evidence="2 9" id="KW-0813">Transport</keyword>
<evidence type="ECO:0000256" key="4">
    <source>
        <dbReference type="ARBA" id="ARBA00022692"/>
    </source>
</evidence>
<keyword evidence="6 9" id="KW-1133">Transmembrane helix</keyword>
<evidence type="ECO:0000313" key="12">
    <source>
        <dbReference type="Proteomes" id="UP000198967"/>
    </source>
</evidence>
<protein>
    <recommendedName>
        <fullName evidence="9">Sec-independent protein translocase protein TatA</fullName>
    </recommendedName>
</protein>
<dbReference type="InterPro" id="IPR006312">
    <property type="entry name" value="TatA/E"/>
</dbReference>
<dbReference type="PANTHER" id="PTHR42982:SF8">
    <property type="entry name" value="SEC-INDEPENDENT PROTEIN TRANSLOCASE PROTEIN TATA"/>
    <property type="match status" value="1"/>
</dbReference>
<evidence type="ECO:0000256" key="1">
    <source>
        <dbReference type="ARBA" id="ARBA00004162"/>
    </source>
</evidence>
<dbReference type="STRING" id="366584.SAMN05216377_117126"/>
<evidence type="ECO:0000256" key="6">
    <source>
        <dbReference type="ARBA" id="ARBA00022989"/>
    </source>
</evidence>
<evidence type="ECO:0000256" key="10">
    <source>
        <dbReference type="SAM" id="MobiDB-lite"/>
    </source>
</evidence>
<keyword evidence="4 9" id="KW-0812">Transmembrane</keyword>
<organism evidence="11 12">
    <name type="scientific">Pseudonocardia oroxyli</name>
    <dbReference type="NCBI Taxonomy" id="366584"/>
    <lineage>
        <taxon>Bacteria</taxon>
        <taxon>Bacillati</taxon>
        <taxon>Actinomycetota</taxon>
        <taxon>Actinomycetes</taxon>
        <taxon>Pseudonocardiales</taxon>
        <taxon>Pseudonocardiaceae</taxon>
        <taxon>Pseudonocardia</taxon>
    </lineage>
</organism>
<evidence type="ECO:0000256" key="5">
    <source>
        <dbReference type="ARBA" id="ARBA00022927"/>
    </source>
</evidence>
<keyword evidence="12" id="KW-1185">Reference proteome</keyword>
<gene>
    <name evidence="9" type="primary">tatA</name>
    <name evidence="11" type="ORF">SAMN05216377_117126</name>
</gene>
<comment type="similarity">
    <text evidence="9">Belongs to the TatA/E family.</text>
</comment>
<feature type="compositionally biased region" description="Pro residues" evidence="10">
    <location>
        <begin position="50"/>
        <end position="64"/>
    </location>
</feature>
<evidence type="ECO:0000256" key="2">
    <source>
        <dbReference type="ARBA" id="ARBA00022448"/>
    </source>
</evidence>
<dbReference type="Gene3D" id="1.20.5.3310">
    <property type="match status" value="1"/>
</dbReference>
<sequence length="87" mass="8586">MGGLSAWHWLIVIGAFVLLFGAQKLPDAARSLGRSTRILKAELSADAAPGPAPAASPSPTPSPAPSADSTVGPIGSVGSVGKEPTTP</sequence>
<accession>A0A1G7YRJ8</accession>
<dbReference type="Proteomes" id="UP000198967">
    <property type="component" value="Unassembled WGS sequence"/>
</dbReference>
<feature type="transmembrane region" description="Helical" evidence="9">
    <location>
        <begin position="6"/>
        <end position="22"/>
    </location>
</feature>
<comment type="subcellular location">
    <subcellularLocation>
        <location evidence="1 9">Cell membrane</location>
        <topology evidence="1 9">Single-pass membrane protein</topology>
    </subcellularLocation>
</comment>
<keyword evidence="7 9" id="KW-0811">Translocation</keyword>
<dbReference type="OrthoDB" id="5245163at2"/>
<comment type="subunit">
    <text evidence="9">The Tat system comprises two distinct complexes: a TatABC complex, containing multiple copies of TatA, TatB and TatC subunits, and a separate TatA complex, containing only TatA subunits. Substrates initially bind to the TatABC complex, which probably triggers association of the separate TatA complex to form the active translocon.</text>
</comment>
<reference evidence="11 12" key="1">
    <citation type="submission" date="2016-10" db="EMBL/GenBank/DDBJ databases">
        <authorList>
            <person name="de Groot N.N."/>
        </authorList>
    </citation>
    <scope>NUCLEOTIDE SEQUENCE [LARGE SCALE GENOMIC DNA]</scope>
    <source>
        <strain evidence="11 12">CGMCC 4.3143</strain>
    </source>
</reference>
<keyword evidence="5 9" id="KW-0653">Protein transport</keyword>
<dbReference type="GO" id="GO:0033281">
    <property type="term" value="C:TAT protein transport complex"/>
    <property type="evidence" value="ECO:0007669"/>
    <property type="project" value="UniProtKB-UniRule"/>
</dbReference>